<dbReference type="GO" id="GO:0000287">
    <property type="term" value="F:magnesium ion binding"/>
    <property type="evidence" value="ECO:0007669"/>
    <property type="project" value="InterPro"/>
</dbReference>
<comment type="function">
    <text evidence="9">An essential GTPase which binds GTP, GDP and possibly (p)ppGpp with moderate affinity, with high nucleotide exchange rates and a fairly low GTP hydrolysis rate. Plays a role in control of the cell cycle, stress response, ribosome biogenesis and in those bacteria that undergo differentiation, in morphogenesis control.</text>
</comment>
<dbReference type="NCBIfam" id="NF008955">
    <property type="entry name" value="PRK12297.1"/>
    <property type="match status" value="1"/>
</dbReference>
<dbReference type="Pfam" id="PF01926">
    <property type="entry name" value="MMR_HSR1"/>
    <property type="match status" value="1"/>
</dbReference>
<feature type="binding site" evidence="9">
    <location>
        <position position="172"/>
    </location>
    <ligand>
        <name>Mg(2+)</name>
        <dbReference type="ChEBI" id="CHEBI:18420"/>
    </ligand>
</feature>
<dbReference type="GO" id="GO:0005525">
    <property type="term" value="F:GTP binding"/>
    <property type="evidence" value="ECO:0007669"/>
    <property type="project" value="UniProtKB-UniRule"/>
</dbReference>
<dbReference type="InterPro" id="IPR027417">
    <property type="entry name" value="P-loop_NTPase"/>
</dbReference>
<evidence type="ECO:0000256" key="8">
    <source>
        <dbReference type="ARBA" id="ARBA00023134"/>
    </source>
</evidence>
<feature type="binding site" evidence="9">
    <location>
        <begin position="310"/>
        <end position="312"/>
    </location>
    <ligand>
        <name>GTP</name>
        <dbReference type="ChEBI" id="CHEBI:37565"/>
    </ligand>
</feature>
<evidence type="ECO:0000256" key="9">
    <source>
        <dbReference type="HAMAP-Rule" id="MF_01454"/>
    </source>
</evidence>
<evidence type="ECO:0000256" key="5">
    <source>
        <dbReference type="ARBA" id="ARBA00022741"/>
    </source>
</evidence>
<dbReference type="SUPFAM" id="SSF102741">
    <property type="entry name" value="Obg GTP-binding protein C-terminal domain"/>
    <property type="match status" value="1"/>
</dbReference>
<keyword evidence="7 9" id="KW-0460">Magnesium</keyword>
<dbReference type="SUPFAM" id="SSF82051">
    <property type="entry name" value="Obg GTP-binding protein N-terminal domain"/>
    <property type="match status" value="1"/>
</dbReference>
<comment type="caution">
    <text evidence="13">The sequence shown here is derived from an EMBL/GenBank/DDBJ whole genome shotgun (WGS) entry which is preliminary data.</text>
</comment>
<reference evidence="13 14" key="1">
    <citation type="submission" date="2019-12" db="EMBL/GenBank/DDBJ databases">
        <title>Whole-genome analyses of novel actinobacteria.</title>
        <authorList>
            <person name="Sahin N."/>
            <person name="Saygin H."/>
        </authorList>
    </citation>
    <scope>NUCLEOTIDE SEQUENCE [LARGE SCALE GENOMIC DNA]</scope>
    <source>
        <strain evidence="13 14">KC615</strain>
    </source>
</reference>
<dbReference type="Pfam" id="PF09269">
    <property type="entry name" value="DUF1967"/>
    <property type="match status" value="1"/>
</dbReference>
<proteinExistence type="inferred from homology"/>
<gene>
    <name evidence="13" type="primary">obgE</name>
    <name evidence="9" type="synonym">obg</name>
    <name evidence="13" type="ORF">GSM42_15175</name>
</gene>
<dbReference type="InterPro" id="IPR015349">
    <property type="entry name" value="OCT_dom"/>
</dbReference>
<dbReference type="AlphaFoldDB" id="A0A6I4VVR0"/>
<feature type="domain" description="OBG-type G" evidence="10">
    <location>
        <begin position="159"/>
        <end position="329"/>
    </location>
</feature>
<dbReference type="NCBIfam" id="TIGR02729">
    <property type="entry name" value="Obg_CgtA"/>
    <property type="match status" value="1"/>
</dbReference>
<dbReference type="FunFam" id="3.40.50.300:FF:000515">
    <property type="entry name" value="GTPase Obg"/>
    <property type="match status" value="1"/>
</dbReference>
<dbReference type="InterPro" id="IPR036726">
    <property type="entry name" value="GTP1_OBG_dom_sf"/>
</dbReference>
<protein>
    <recommendedName>
        <fullName evidence="9">GTPase Obg</fullName>
        <ecNumber evidence="9">3.6.5.-</ecNumber>
    </recommendedName>
    <alternativeName>
        <fullName evidence="9">GTP-binding protein Obg</fullName>
    </alternativeName>
</protein>
<feature type="binding site" evidence="9">
    <location>
        <position position="192"/>
    </location>
    <ligand>
        <name>Mg(2+)</name>
        <dbReference type="ChEBI" id="CHEBI:18420"/>
    </ligand>
</feature>
<dbReference type="GO" id="GO:0042254">
    <property type="term" value="P:ribosome biogenesis"/>
    <property type="evidence" value="ECO:0007669"/>
    <property type="project" value="UniProtKB-UniRule"/>
</dbReference>
<evidence type="ECO:0000256" key="7">
    <source>
        <dbReference type="ARBA" id="ARBA00022842"/>
    </source>
</evidence>
<accession>A0A6I4VVR0</accession>
<feature type="binding site" evidence="9">
    <location>
        <begin position="282"/>
        <end position="285"/>
    </location>
    <ligand>
        <name>GTP</name>
        <dbReference type="ChEBI" id="CHEBI:37565"/>
    </ligand>
</feature>
<dbReference type="InterPro" id="IPR045086">
    <property type="entry name" value="OBG_GTPase"/>
</dbReference>
<evidence type="ECO:0000313" key="14">
    <source>
        <dbReference type="Proteomes" id="UP000430692"/>
    </source>
</evidence>
<keyword evidence="5 9" id="KW-0547">Nucleotide-binding</keyword>
<feature type="binding site" evidence="9">
    <location>
        <begin position="190"/>
        <end position="194"/>
    </location>
    <ligand>
        <name>GTP</name>
        <dbReference type="ChEBI" id="CHEBI:37565"/>
    </ligand>
</feature>
<dbReference type="InterPro" id="IPR006169">
    <property type="entry name" value="GTP1_OBG_dom"/>
</dbReference>
<dbReference type="PANTHER" id="PTHR11702">
    <property type="entry name" value="DEVELOPMENTALLY REGULATED GTP-BINDING PROTEIN-RELATED"/>
    <property type="match status" value="1"/>
</dbReference>
<evidence type="ECO:0000256" key="2">
    <source>
        <dbReference type="ARBA" id="ARBA00007699"/>
    </source>
</evidence>
<dbReference type="NCBIfam" id="TIGR03595">
    <property type="entry name" value="Obg_CgtA_exten"/>
    <property type="match status" value="1"/>
</dbReference>
<evidence type="ECO:0000256" key="3">
    <source>
        <dbReference type="ARBA" id="ARBA00022490"/>
    </source>
</evidence>
<comment type="cofactor">
    <cofactor evidence="1 9">
        <name>Mg(2+)</name>
        <dbReference type="ChEBI" id="CHEBI:18420"/>
    </cofactor>
</comment>
<dbReference type="Gene3D" id="3.40.50.300">
    <property type="entry name" value="P-loop containing nucleotide triphosphate hydrolases"/>
    <property type="match status" value="1"/>
</dbReference>
<dbReference type="InterPro" id="IPR014100">
    <property type="entry name" value="GTP-bd_Obg/CgtA"/>
</dbReference>
<dbReference type="EMBL" id="WUUL01000011">
    <property type="protein sequence ID" value="MXQ55033.1"/>
    <property type="molecule type" value="Genomic_DNA"/>
</dbReference>
<comment type="subcellular location">
    <subcellularLocation>
        <location evidence="9">Cytoplasm</location>
    </subcellularLocation>
</comment>
<dbReference type="GO" id="GO:0003924">
    <property type="term" value="F:GTPase activity"/>
    <property type="evidence" value="ECO:0007669"/>
    <property type="project" value="UniProtKB-UniRule"/>
</dbReference>
<feature type="binding site" evidence="9">
    <location>
        <begin position="165"/>
        <end position="172"/>
    </location>
    <ligand>
        <name>GTP</name>
        <dbReference type="ChEBI" id="CHEBI:37565"/>
    </ligand>
</feature>
<evidence type="ECO:0000259" key="10">
    <source>
        <dbReference type="PROSITE" id="PS51710"/>
    </source>
</evidence>
<dbReference type="PROSITE" id="PS51883">
    <property type="entry name" value="OBG"/>
    <property type="match status" value="1"/>
</dbReference>
<dbReference type="Pfam" id="PF01018">
    <property type="entry name" value="GTP1_OBG"/>
    <property type="match status" value="1"/>
</dbReference>
<keyword evidence="6 9" id="KW-0378">Hydrolase</keyword>
<dbReference type="FunFam" id="2.70.210.12:FF:000001">
    <property type="entry name" value="GTPase Obg"/>
    <property type="match status" value="1"/>
</dbReference>
<evidence type="ECO:0000313" key="13">
    <source>
        <dbReference type="EMBL" id="MXQ55033.1"/>
    </source>
</evidence>
<comment type="similarity">
    <text evidence="2 9">Belongs to the TRAFAC class OBG-HflX-like GTPase superfamily. OBG GTPase family.</text>
</comment>
<keyword evidence="3 9" id="KW-0963">Cytoplasm</keyword>
<dbReference type="PROSITE" id="PS51710">
    <property type="entry name" value="G_OBG"/>
    <property type="match status" value="1"/>
</dbReference>
<evidence type="ECO:0000256" key="6">
    <source>
        <dbReference type="ARBA" id="ARBA00022801"/>
    </source>
</evidence>
<dbReference type="InterPro" id="IPR006074">
    <property type="entry name" value="GTP1-OBG_CS"/>
</dbReference>
<dbReference type="PRINTS" id="PR00326">
    <property type="entry name" value="GTP1OBG"/>
</dbReference>
<evidence type="ECO:0000259" key="11">
    <source>
        <dbReference type="PROSITE" id="PS51881"/>
    </source>
</evidence>
<dbReference type="InterPro" id="IPR006073">
    <property type="entry name" value="GTP-bd"/>
</dbReference>
<dbReference type="PROSITE" id="PS51881">
    <property type="entry name" value="OCT"/>
    <property type="match status" value="1"/>
</dbReference>
<feature type="domain" description="Obg" evidence="12">
    <location>
        <begin position="1"/>
        <end position="158"/>
    </location>
</feature>
<dbReference type="NCBIfam" id="NF008956">
    <property type="entry name" value="PRK12299.1"/>
    <property type="match status" value="1"/>
</dbReference>
<dbReference type="PANTHER" id="PTHR11702:SF31">
    <property type="entry name" value="MITOCHONDRIAL RIBOSOME-ASSOCIATED GTPASE 2"/>
    <property type="match status" value="1"/>
</dbReference>
<evidence type="ECO:0000256" key="1">
    <source>
        <dbReference type="ARBA" id="ARBA00001946"/>
    </source>
</evidence>
<dbReference type="Proteomes" id="UP000430692">
    <property type="component" value="Unassembled WGS sequence"/>
</dbReference>
<keyword evidence="14" id="KW-1185">Reference proteome</keyword>
<dbReference type="RefSeq" id="WP_160802386.1">
    <property type="nucleotide sequence ID" value="NZ_WUUL01000011.1"/>
</dbReference>
<evidence type="ECO:0000259" key="12">
    <source>
        <dbReference type="PROSITE" id="PS51883"/>
    </source>
</evidence>
<organism evidence="13 14">
    <name type="scientific">Shimazuella alba</name>
    <dbReference type="NCBI Taxonomy" id="2690964"/>
    <lineage>
        <taxon>Bacteria</taxon>
        <taxon>Bacillati</taxon>
        <taxon>Bacillota</taxon>
        <taxon>Bacilli</taxon>
        <taxon>Bacillales</taxon>
        <taxon>Thermoactinomycetaceae</taxon>
        <taxon>Shimazuella</taxon>
    </lineage>
</organism>
<dbReference type="InterPro" id="IPR036346">
    <property type="entry name" value="GTP-bd_prot_GTP1/OBG_C_sf"/>
</dbReference>
<dbReference type="Gene3D" id="3.30.300.350">
    <property type="entry name" value="GTP-binding protein OBG, C-terminal domain"/>
    <property type="match status" value="1"/>
</dbReference>
<evidence type="ECO:0000256" key="4">
    <source>
        <dbReference type="ARBA" id="ARBA00022723"/>
    </source>
</evidence>
<dbReference type="InterPro" id="IPR031167">
    <property type="entry name" value="G_OBG"/>
</dbReference>
<dbReference type="PIRSF" id="PIRSF002401">
    <property type="entry name" value="GTP_bd_Obg/CgtA"/>
    <property type="match status" value="1"/>
</dbReference>
<dbReference type="EC" id="3.6.5.-" evidence="9"/>
<dbReference type="PROSITE" id="PS00905">
    <property type="entry name" value="GTP1_OBG"/>
    <property type="match status" value="1"/>
</dbReference>
<dbReference type="GO" id="GO:0005737">
    <property type="term" value="C:cytoplasm"/>
    <property type="evidence" value="ECO:0007669"/>
    <property type="project" value="UniProtKB-SubCell"/>
</dbReference>
<dbReference type="Gene3D" id="2.70.210.12">
    <property type="entry name" value="GTP1/OBG domain"/>
    <property type="match status" value="1"/>
</dbReference>
<dbReference type="SUPFAM" id="SSF52540">
    <property type="entry name" value="P-loop containing nucleoside triphosphate hydrolases"/>
    <property type="match status" value="1"/>
</dbReference>
<dbReference type="HAMAP" id="MF_01454">
    <property type="entry name" value="GTPase_Obg"/>
    <property type="match status" value="1"/>
</dbReference>
<sequence length="433" mass="47880">MFVDKVKIFVKGGDGGNGMVAFRREKYVAEGGPWGGDGGRGGNVIFEVEEGLRTLVDFRFKKQFKADRGEHGRKKNQHGAGADDLIVRVPPGTTVRDAETGELVADLTHHQQTAVIAKGGRGGRGNVRFATSVNPAPQIAENGEPGSERWVVLELKLLADVGLVGYPSVGKSTLLSIVSAAKPKIGAYHFTTIVPNLGVVRVDDGRSFVMADLPGLIEGAHQGVGLGHQFLRHVERTKVIVHVIDMAGSEGRDPYADYLQINEEIRLYKQNLENRPQIIVANKMDLPDAKEHLELFQEQVGEDIPVYPISAVSKEGIKNLLFAVADVLDRVEAEEEQKVEEVQEEPVVYKSEAEEPAFTIRKENEIYVVEGFRIEKLIKMTNFRFQDSLMRFANTIKQMGVEDALRKRGAQEGDTVRIGEMEFELSDGLDTDY</sequence>
<feature type="domain" description="OCT" evidence="11">
    <location>
        <begin position="350"/>
        <end position="427"/>
    </location>
</feature>
<keyword evidence="8 9" id="KW-0342">GTP-binding</keyword>
<dbReference type="NCBIfam" id="NF008954">
    <property type="entry name" value="PRK12296.1"/>
    <property type="match status" value="1"/>
</dbReference>
<keyword evidence="4 9" id="KW-0479">Metal-binding</keyword>
<dbReference type="CDD" id="cd01898">
    <property type="entry name" value="Obg"/>
    <property type="match status" value="1"/>
</dbReference>
<comment type="subunit">
    <text evidence="9">Monomer.</text>
</comment>
<feature type="binding site" evidence="9">
    <location>
        <begin position="212"/>
        <end position="215"/>
    </location>
    <ligand>
        <name>GTP</name>
        <dbReference type="ChEBI" id="CHEBI:37565"/>
    </ligand>
</feature>
<name>A0A6I4VVR0_9BACL</name>